<keyword evidence="12" id="KW-1185">Reference proteome</keyword>
<keyword evidence="6 11" id="KW-0418">Kinase</keyword>
<keyword evidence="9" id="KW-0472">Membrane</keyword>
<keyword evidence="7" id="KW-0067">ATP-binding</keyword>
<keyword evidence="3" id="KW-0597">Phosphoprotein</keyword>
<keyword evidence="9" id="KW-0812">Transmembrane</keyword>
<evidence type="ECO:0000256" key="8">
    <source>
        <dbReference type="ARBA" id="ARBA00023012"/>
    </source>
</evidence>
<keyword evidence="8" id="KW-0902">Two-component regulatory system</keyword>
<feature type="transmembrane region" description="Helical" evidence="9">
    <location>
        <begin position="150"/>
        <end position="169"/>
    </location>
</feature>
<dbReference type="InterPro" id="IPR003594">
    <property type="entry name" value="HATPase_dom"/>
</dbReference>
<evidence type="ECO:0000313" key="12">
    <source>
        <dbReference type="Proteomes" id="UP000320876"/>
    </source>
</evidence>
<dbReference type="GO" id="GO:0046983">
    <property type="term" value="F:protein dimerization activity"/>
    <property type="evidence" value="ECO:0007669"/>
    <property type="project" value="InterPro"/>
</dbReference>
<feature type="domain" description="Histidine kinase/HSP90-like ATPase" evidence="10">
    <location>
        <begin position="301"/>
        <end position="392"/>
    </location>
</feature>
<dbReference type="PANTHER" id="PTHR24421">
    <property type="entry name" value="NITRATE/NITRITE SENSOR PROTEIN NARX-RELATED"/>
    <property type="match status" value="1"/>
</dbReference>
<evidence type="ECO:0000256" key="3">
    <source>
        <dbReference type="ARBA" id="ARBA00022553"/>
    </source>
</evidence>
<feature type="transmembrane region" description="Helical" evidence="9">
    <location>
        <begin position="31"/>
        <end position="49"/>
    </location>
</feature>
<dbReference type="CDD" id="cd16917">
    <property type="entry name" value="HATPase_UhpB-NarQ-NarX-like"/>
    <property type="match status" value="1"/>
</dbReference>
<organism evidence="11 12">
    <name type="scientific">Amycolatopsis cihanbeyliensis</name>
    <dbReference type="NCBI Taxonomy" id="1128664"/>
    <lineage>
        <taxon>Bacteria</taxon>
        <taxon>Bacillati</taxon>
        <taxon>Actinomycetota</taxon>
        <taxon>Actinomycetes</taxon>
        <taxon>Pseudonocardiales</taxon>
        <taxon>Pseudonocardiaceae</taxon>
        <taxon>Amycolatopsis</taxon>
    </lineage>
</organism>
<evidence type="ECO:0000313" key="11">
    <source>
        <dbReference type="EMBL" id="TQJ04019.1"/>
    </source>
</evidence>
<feature type="transmembrane region" description="Helical" evidence="9">
    <location>
        <begin position="61"/>
        <end position="80"/>
    </location>
</feature>
<keyword evidence="5" id="KW-0547">Nucleotide-binding</keyword>
<dbReference type="GO" id="GO:0016020">
    <property type="term" value="C:membrane"/>
    <property type="evidence" value="ECO:0007669"/>
    <property type="project" value="InterPro"/>
</dbReference>
<evidence type="ECO:0000256" key="9">
    <source>
        <dbReference type="SAM" id="Phobius"/>
    </source>
</evidence>
<comment type="catalytic activity">
    <reaction evidence="1">
        <text>ATP + protein L-histidine = ADP + protein N-phospho-L-histidine.</text>
        <dbReference type="EC" id="2.7.13.3"/>
    </reaction>
</comment>
<dbReference type="InterPro" id="IPR036890">
    <property type="entry name" value="HATPase_C_sf"/>
</dbReference>
<dbReference type="Gene3D" id="3.30.565.10">
    <property type="entry name" value="Histidine kinase-like ATPase, C-terminal domain"/>
    <property type="match status" value="1"/>
</dbReference>
<keyword evidence="9" id="KW-1133">Transmembrane helix</keyword>
<gene>
    <name evidence="11" type="ORF">FB471_3799</name>
</gene>
<dbReference type="SUPFAM" id="SSF55874">
    <property type="entry name" value="ATPase domain of HSP90 chaperone/DNA topoisomerase II/histidine kinase"/>
    <property type="match status" value="1"/>
</dbReference>
<dbReference type="EMBL" id="VFML01000001">
    <property type="protein sequence ID" value="TQJ04019.1"/>
    <property type="molecule type" value="Genomic_DNA"/>
</dbReference>
<evidence type="ECO:0000256" key="6">
    <source>
        <dbReference type="ARBA" id="ARBA00022777"/>
    </source>
</evidence>
<protein>
    <recommendedName>
        <fullName evidence="2">histidine kinase</fullName>
        <ecNumber evidence="2">2.7.13.3</ecNumber>
    </recommendedName>
</protein>
<dbReference type="Gene3D" id="1.20.5.1930">
    <property type="match status" value="1"/>
</dbReference>
<dbReference type="OrthoDB" id="227596at2"/>
<dbReference type="InterPro" id="IPR011712">
    <property type="entry name" value="Sig_transdc_His_kin_sub3_dim/P"/>
</dbReference>
<dbReference type="GO" id="GO:0005524">
    <property type="term" value="F:ATP binding"/>
    <property type="evidence" value="ECO:0007669"/>
    <property type="project" value="UniProtKB-KW"/>
</dbReference>
<name>A0A542DLQ4_AMYCI</name>
<proteinExistence type="predicted"/>
<evidence type="ECO:0000256" key="2">
    <source>
        <dbReference type="ARBA" id="ARBA00012438"/>
    </source>
</evidence>
<dbReference type="AlphaFoldDB" id="A0A542DLQ4"/>
<evidence type="ECO:0000256" key="5">
    <source>
        <dbReference type="ARBA" id="ARBA00022741"/>
    </source>
</evidence>
<dbReference type="EC" id="2.7.13.3" evidence="2"/>
<evidence type="ECO:0000256" key="4">
    <source>
        <dbReference type="ARBA" id="ARBA00022679"/>
    </source>
</evidence>
<keyword evidence="4" id="KW-0808">Transferase</keyword>
<accession>A0A542DLQ4</accession>
<dbReference type="Pfam" id="PF02518">
    <property type="entry name" value="HATPase_c"/>
    <property type="match status" value="1"/>
</dbReference>
<dbReference type="Proteomes" id="UP000320876">
    <property type="component" value="Unassembled WGS sequence"/>
</dbReference>
<feature type="transmembrane region" description="Helical" evidence="9">
    <location>
        <begin position="92"/>
        <end position="115"/>
    </location>
</feature>
<reference evidence="11 12" key="1">
    <citation type="submission" date="2019-06" db="EMBL/GenBank/DDBJ databases">
        <title>Sequencing the genomes of 1000 actinobacteria strains.</title>
        <authorList>
            <person name="Klenk H.-P."/>
        </authorList>
    </citation>
    <scope>NUCLEOTIDE SEQUENCE [LARGE SCALE GENOMIC DNA]</scope>
    <source>
        <strain evidence="11 12">DSM 45679</strain>
    </source>
</reference>
<dbReference type="InterPro" id="IPR050482">
    <property type="entry name" value="Sensor_HK_TwoCompSys"/>
</dbReference>
<dbReference type="Pfam" id="PF07730">
    <property type="entry name" value="HisKA_3"/>
    <property type="match status" value="1"/>
</dbReference>
<dbReference type="SMART" id="SM00387">
    <property type="entry name" value="HATPase_c"/>
    <property type="match status" value="1"/>
</dbReference>
<feature type="transmembrane region" description="Helical" evidence="9">
    <location>
        <begin position="122"/>
        <end position="138"/>
    </location>
</feature>
<dbReference type="PANTHER" id="PTHR24421:SF10">
    <property type="entry name" value="NITRATE_NITRITE SENSOR PROTEIN NARQ"/>
    <property type="match status" value="1"/>
</dbReference>
<comment type="caution">
    <text evidence="11">The sequence shown here is derived from an EMBL/GenBank/DDBJ whole genome shotgun (WGS) entry which is preliminary data.</text>
</comment>
<evidence type="ECO:0000256" key="1">
    <source>
        <dbReference type="ARBA" id="ARBA00000085"/>
    </source>
</evidence>
<dbReference type="GO" id="GO:0000155">
    <property type="term" value="F:phosphorelay sensor kinase activity"/>
    <property type="evidence" value="ECO:0007669"/>
    <property type="project" value="InterPro"/>
</dbReference>
<evidence type="ECO:0000256" key="7">
    <source>
        <dbReference type="ARBA" id="ARBA00022840"/>
    </source>
</evidence>
<sequence>MEESPGDGYARRRSRGSFSGVFPGRRQVGDVLRTLVLAGFVLGATTMAARQQPEARALDPVGYGWLVAAALPLLACRRYPMLAFAVSSVLALTYYWSGYPGGPVIVLPGAALFVLTRVRGPATASVAGGALLAALYLVHGTSDGDWLPPLPAAGLVAGVAAVIGIGTALRHRKAAQRATREQQAEHAQRLAEQDRLRVAREVHDVVAHSLAMINVQAGVAAHVADRRPEEARKALQHIKEASAEALTDLRATLEVLRGGDRKEGVAEASASLRHIAELIDHAQAVGIDVYVRGEPGDLPPDVDGAAYRILQESLTNVIRHANQPSSVTVQFGRRDGALEMVVRDDGMGATAPRLGNGLRGMRERSEALGGRFTASATVEGGFEVRATLPVPAAPS</sequence>
<evidence type="ECO:0000259" key="10">
    <source>
        <dbReference type="SMART" id="SM00387"/>
    </source>
</evidence>